<evidence type="ECO:0000256" key="7">
    <source>
        <dbReference type="ARBA" id="ARBA00048714"/>
    </source>
</evidence>
<name>A0ABQ2FAJ5_9MICO</name>
<comment type="catalytic activity">
    <reaction evidence="7 8">
        <text>(2S)-4-acetamido-2-aminobutanoate = L-ectoine + H2O</text>
        <dbReference type="Rhea" id="RHEA:17281"/>
        <dbReference type="ChEBI" id="CHEBI:15377"/>
        <dbReference type="ChEBI" id="CHEBI:58515"/>
        <dbReference type="ChEBI" id="CHEBI:58929"/>
        <dbReference type="EC" id="4.2.1.108"/>
    </reaction>
</comment>
<gene>
    <name evidence="8 9" type="primary">ectC</name>
    <name evidence="9" type="ORF">GCM10011509_27990</name>
</gene>
<dbReference type="InterPro" id="IPR010462">
    <property type="entry name" value="Ectoine_synth"/>
</dbReference>
<comment type="pathway">
    <text evidence="1 8">Amine and polyamine biosynthesis; ectoine biosynthesis; L-ectoine from L-aspartate 4-semialdehyde: step 3/3.</text>
</comment>
<dbReference type="RefSeq" id="WP_022922069.1">
    <property type="nucleotide sequence ID" value="NZ_BMLB01000006.1"/>
</dbReference>
<evidence type="ECO:0000256" key="2">
    <source>
        <dbReference type="ARBA" id="ARBA00009637"/>
    </source>
</evidence>
<evidence type="ECO:0000256" key="8">
    <source>
        <dbReference type="HAMAP-Rule" id="MF_01255"/>
    </source>
</evidence>
<evidence type="ECO:0000256" key="3">
    <source>
        <dbReference type="ARBA" id="ARBA00013192"/>
    </source>
</evidence>
<evidence type="ECO:0000256" key="6">
    <source>
        <dbReference type="ARBA" id="ARBA00033271"/>
    </source>
</evidence>
<dbReference type="PANTHER" id="PTHR39289">
    <property type="match status" value="1"/>
</dbReference>
<dbReference type="SUPFAM" id="SSF51182">
    <property type="entry name" value="RmlC-like cupins"/>
    <property type="match status" value="1"/>
</dbReference>
<evidence type="ECO:0000313" key="10">
    <source>
        <dbReference type="Proteomes" id="UP000662111"/>
    </source>
</evidence>
<organism evidence="9 10">
    <name type="scientific">Ornithinimicrobium pekingense</name>
    <dbReference type="NCBI Taxonomy" id="384677"/>
    <lineage>
        <taxon>Bacteria</taxon>
        <taxon>Bacillati</taxon>
        <taxon>Actinomycetota</taxon>
        <taxon>Actinomycetes</taxon>
        <taxon>Micrococcales</taxon>
        <taxon>Ornithinimicrobiaceae</taxon>
        <taxon>Ornithinimicrobium</taxon>
    </lineage>
</organism>
<evidence type="ECO:0000256" key="5">
    <source>
        <dbReference type="ARBA" id="ARBA00023239"/>
    </source>
</evidence>
<evidence type="ECO:0000313" key="9">
    <source>
        <dbReference type="EMBL" id="GGK77850.1"/>
    </source>
</evidence>
<dbReference type="Gene3D" id="2.60.120.10">
    <property type="entry name" value="Jelly Rolls"/>
    <property type="match status" value="1"/>
</dbReference>
<comment type="function">
    <text evidence="8">Catalyzes the circularization of gamma-N-acetyl-alpha,gamma-diaminobutyric acid (ADABA) to ectoine (1,4,5,6-tetrahydro-2-methyl-4-pyrimidine carboxylic acid), which is an excellent osmoprotectant.</text>
</comment>
<protein>
    <recommendedName>
        <fullName evidence="4 8">L-ectoine synthase</fullName>
        <ecNumber evidence="3 8">4.2.1.108</ecNumber>
    </recommendedName>
    <alternativeName>
        <fullName evidence="6 8">N-acetyldiaminobutyrate dehydratase</fullName>
    </alternativeName>
</protein>
<keyword evidence="5 8" id="KW-0456">Lyase</keyword>
<dbReference type="EMBL" id="BMLB01000006">
    <property type="protein sequence ID" value="GGK77850.1"/>
    <property type="molecule type" value="Genomic_DNA"/>
</dbReference>
<evidence type="ECO:0000256" key="4">
    <source>
        <dbReference type="ARBA" id="ARBA00019707"/>
    </source>
</evidence>
<comment type="caution">
    <text evidence="9">The sequence shown here is derived from an EMBL/GenBank/DDBJ whole genome shotgun (WGS) entry which is preliminary data.</text>
</comment>
<dbReference type="Pfam" id="PF06339">
    <property type="entry name" value="Ectoine_synth"/>
    <property type="match status" value="1"/>
</dbReference>
<dbReference type="Proteomes" id="UP000662111">
    <property type="component" value="Unassembled WGS sequence"/>
</dbReference>
<dbReference type="NCBIfam" id="NF009806">
    <property type="entry name" value="PRK13290.1"/>
    <property type="match status" value="1"/>
</dbReference>
<evidence type="ECO:0000256" key="1">
    <source>
        <dbReference type="ARBA" id="ARBA00005181"/>
    </source>
</evidence>
<dbReference type="InterPro" id="IPR011051">
    <property type="entry name" value="RmlC_Cupin_sf"/>
</dbReference>
<accession>A0ABQ2FAJ5</accession>
<keyword evidence="10" id="KW-1185">Reference proteome</keyword>
<reference evidence="10" key="1">
    <citation type="journal article" date="2019" name="Int. J. Syst. Evol. Microbiol.">
        <title>The Global Catalogue of Microorganisms (GCM) 10K type strain sequencing project: providing services to taxonomists for standard genome sequencing and annotation.</title>
        <authorList>
            <consortium name="The Broad Institute Genomics Platform"/>
            <consortium name="The Broad Institute Genome Sequencing Center for Infectious Disease"/>
            <person name="Wu L."/>
            <person name="Ma J."/>
        </authorList>
    </citation>
    <scope>NUCLEOTIDE SEQUENCE [LARGE SCALE GENOMIC DNA]</scope>
    <source>
        <strain evidence="10">CGMCC 1.5362</strain>
    </source>
</reference>
<proteinExistence type="inferred from homology"/>
<dbReference type="PANTHER" id="PTHR39289:SF1">
    <property type="entry name" value="L-ECTOINE SYNTHASE"/>
    <property type="match status" value="1"/>
</dbReference>
<comment type="similarity">
    <text evidence="2 8">Belongs to the ectoine synthase family.</text>
</comment>
<dbReference type="CDD" id="cd06978">
    <property type="entry name" value="cupin_EctC"/>
    <property type="match status" value="1"/>
</dbReference>
<dbReference type="EC" id="4.2.1.108" evidence="3 8"/>
<dbReference type="InterPro" id="IPR014710">
    <property type="entry name" value="RmlC-like_jellyroll"/>
</dbReference>
<sequence>MKVIHIEELDGTDRDVEHGNWRSRRFVLAGDGVGFSFHDTLLKAGTETEMWYANHVECVYVYSGTGTLVDRETGQEHELRPGTVYLLDGHEKHTVRAETDIRTACVFNPPVTGREVHDEDGVYPLLTADEA</sequence>
<dbReference type="HAMAP" id="MF_01255">
    <property type="entry name" value="Ectoine_synth"/>
    <property type="match status" value="1"/>
</dbReference>